<dbReference type="AlphaFoldDB" id="E9GEC5"/>
<evidence type="ECO:0000313" key="7">
    <source>
        <dbReference type="Proteomes" id="UP000000305"/>
    </source>
</evidence>
<dbReference type="PANTHER" id="PTHR25464:SF2">
    <property type="entry name" value="RING-TYPE DOMAIN-CONTAINING PROTEIN"/>
    <property type="match status" value="1"/>
</dbReference>
<name>E9GEC5_DAPPU</name>
<dbReference type="Proteomes" id="UP000000305">
    <property type="component" value="Unassembled WGS sequence"/>
</dbReference>
<protein>
    <recommendedName>
        <fullName evidence="5">RING-type domain-containing protein</fullName>
    </recommendedName>
</protein>
<proteinExistence type="predicted"/>
<dbReference type="EMBL" id="GL732540">
    <property type="protein sequence ID" value="EFX82237.1"/>
    <property type="molecule type" value="Genomic_DNA"/>
</dbReference>
<dbReference type="SUPFAM" id="SSF57850">
    <property type="entry name" value="RING/U-box"/>
    <property type="match status" value="1"/>
</dbReference>
<dbReference type="InterPro" id="IPR013083">
    <property type="entry name" value="Znf_RING/FYVE/PHD"/>
</dbReference>
<dbReference type="InterPro" id="IPR017907">
    <property type="entry name" value="Znf_RING_CS"/>
</dbReference>
<dbReference type="GO" id="GO:0008270">
    <property type="term" value="F:zinc ion binding"/>
    <property type="evidence" value="ECO:0007669"/>
    <property type="project" value="UniProtKB-KW"/>
</dbReference>
<dbReference type="Pfam" id="PF13445">
    <property type="entry name" value="zf-RING_UBOX"/>
    <property type="match status" value="1"/>
</dbReference>
<feature type="domain" description="RING-type" evidence="5">
    <location>
        <begin position="21"/>
        <end position="65"/>
    </location>
</feature>
<evidence type="ECO:0000256" key="3">
    <source>
        <dbReference type="ARBA" id="ARBA00022833"/>
    </source>
</evidence>
<accession>E9GEC5</accession>
<dbReference type="HOGENOM" id="CLU_033941_0_0_1"/>
<organism evidence="6 7">
    <name type="scientific">Daphnia pulex</name>
    <name type="common">Water flea</name>
    <dbReference type="NCBI Taxonomy" id="6669"/>
    <lineage>
        <taxon>Eukaryota</taxon>
        <taxon>Metazoa</taxon>
        <taxon>Ecdysozoa</taxon>
        <taxon>Arthropoda</taxon>
        <taxon>Crustacea</taxon>
        <taxon>Branchiopoda</taxon>
        <taxon>Diplostraca</taxon>
        <taxon>Cladocera</taxon>
        <taxon>Anomopoda</taxon>
        <taxon>Daphniidae</taxon>
        <taxon>Daphnia</taxon>
    </lineage>
</organism>
<keyword evidence="2 4" id="KW-0863">Zinc-finger</keyword>
<dbReference type="GO" id="GO:0016567">
    <property type="term" value="P:protein ubiquitination"/>
    <property type="evidence" value="ECO:0000318"/>
    <property type="project" value="GO_Central"/>
</dbReference>
<dbReference type="GO" id="GO:0061630">
    <property type="term" value="F:ubiquitin protein ligase activity"/>
    <property type="evidence" value="ECO:0000318"/>
    <property type="project" value="GO_Central"/>
</dbReference>
<dbReference type="OrthoDB" id="6347653at2759"/>
<evidence type="ECO:0000256" key="2">
    <source>
        <dbReference type="ARBA" id="ARBA00022771"/>
    </source>
</evidence>
<keyword evidence="7" id="KW-1185">Reference proteome</keyword>
<evidence type="ECO:0000259" key="5">
    <source>
        <dbReference type="PROSITE" id="PS50089"/>
    </source>
</evidence>
<gene>
    <name evidence="6" type="ORF">DAPPUDRAFT_302642</name>
</gene>
<reference evidence="6 7" key="1">
    <citation type="journal article" date="2011" name="Science">
        <title>The ecoresponsive genome of Daphnia pulex.</title>
        <authorList>
            <person name="Colbourne J.K."/>
            <person name="Pfrender M.E."/>
            <person name="Gilbert D."/>
            <person name="Thomas W.K."/>
            <person name="Tucker A."/>
            <person name="Oakley T.H."/>
            <person name="Tokishita S."/>
            <person name="Aerts A."/>
            <person name="Arnold G.J."/>
            <person name="Basu M.K."/>
            <person name="Bauer D.J."/>
            <person name="Caceres C.E."/>
            <person name="Carmel L."/>
            <person name="Casola C."/>
            <person name="Choi J.H."/>
            <person name="Detter J.C."/>
            <person name="Dong Q."/>
            <person name="Dusheyko S."/>
            <person name="Eads B.D."/>
            <person name="Frohlich T."/>
            <person name="Geiler-Samerotte K.A."/>
            <person name="Gerlach D."/>
            <person name="Hatcher P."/>
            <person name="Jogdeo S."/>
            <person name="Krijgsveld J."/>
            <person name="Kriventseva E.V."/>
            <person name="Kultz D."/>
            <person name="Laforsch C."/>
            <person name="Lindquist E."/>
            <person name="Lopez J."/>
            <person name="Manak J.R."/>
            <person name="Muller J."/>
            <person name="Pangilinan J."/>
            <person name="Patwardhan R.P."/>
            <person name="Pitluck S."/>
            <person name="Pritham E.J."/>
            <person name="Rechtsteiner A."/>
            <person name="Rho M."/>
            <person name="Rogozin I.B."/>
            <person name="Sakarya O."/>
            <person name="Salamov A."/>
            <person name="Schaack S."/>
            <person name="Shapiro H."/>
            <person name="Shiga Y."/>
            <person name="Skalitzky C."/>
            <person name="Smith Z."/>
            <person name="Souvorov A."/>
            <person name="Sung W."/>
            <person name="Tang Z."/>
            <person name="Tsuchiya D."/>
            <person name="Tu H."/>
            <person name="Vos H."/>
            <person name="Wang M."/>
            <person name="Wolf Y.I."/>
            <person name="Yamagata H."/>
            <person name="Yamada T."/>
            <person name="Ye Y."/>
            <person name="Shaw J.R."/>
            <person name="Andrews J."/>
            <person name="Crease T.J."/>
            <person name="Tang H."/>
            <person name="Lucas S.M."/>
            <person name="Robertson H.M."/>
            <person name="Bork P."/>
            <person name="Koonin E.V."/>
            <person name="Zdobnov E.M."/>
            <person name="Grigoriev I.V."/>
            <person name="Lynch M."/>
            <person name="Boore J.L."/>
        </authorList>
    </citation>
    <scope>NUCLEOTIDE SEQUENCE [LARGE SCALE GENOMIC DNA]</scope>
</reference>
<keyword evidence="1" id="KW-0479">Metal-binding</keyword>
<evidence type="ECO:0000256" key="1">
    <source>
        <dbReference type="ARBA" id="ARBA00022723"/>
    </source>
</evidence>
<dbReference type="PROSITE" id="PS00518">
    <property type="entry name" value="ZF_RING_1"/>
    <property type="match status" value="1"/>
</dbReference>
<dbReference type="SMART" id="SM00184">
    <property type="entry name" value="RING"/>
    <property type="match status" value="1"/>
</dbReference>
<dbReference type="PANTHER" id="PTHR25464">
    <property type="entry name" value="TRIPARTITE MOTIF-CONTAINING PROTEIN 2-LIKE PROTEIN"/>
    <property type="match status" value="1"/>
</dbReference>
<dbReference type="KEGG" id="dpx:DAPPUDRAFT_302642"/>
<evidence type="ECO:0000256" key="4">
    <source>
        <dbReference type="PROSITE-ProRule" id="PRU00175"/>
    </source>
</evidence>
<evidence type="ECO:0000313" key="6">
    <source>
        <dbReference type="EMBL" id="EFX82237.1"/>
    </source>
</evidence>
<dbReference type="InterPro" id="IPR027370">
    <property type="entry name" value="Znf-RING_euk"/>
</dbReference>
<keyword evidence="3" id="KW-0862">Zinc</keyword>
<dbReference type="PhylomeDB" id="E9GEC5"/>
<dbReference type="Gene3D" id="3.30.40.10">
    <property type="entry name" value="Zinc/RING finger domain, C3HC4 (zinc finger)"/>
    <property type="match status" value="1"/>
</dbReference>
<dbReference type="InterPro" id="IPR001841">
    <property type="entry name" value="Znf_RING"/>
</dbReference>
<dbReference type="InParanoid" id="E9GEC5"/>
<dbReference type="PROSITE" id="PS50089">
    <property type="entry name" value="ZF_RING_2"/>
    <property type="match status" value="1"/>
</dbReference>
<sequence>MSISSSMSLDDDEDIAEFVKCRICLREYNEIDRKPKFLPCSHTLCFECIYNISQGYDIITCPFCRKACEILELPNNVYALEMLKQEKKKKMEKMSTDFLDITERSLKNMFMVHKRIDDQLAKTMSSINLAGEKTQKLVEENNSNLAKMISLMELLKKQSMISPNSVPTKLFFSGNLQSKFIFRLYQSGRLKGEIHICPVPTYYPDFVQKLGEFCYRSPKEFCSSVDKAMAGVFVLFPMLHPEFQPVVPSMTEHMDSWTAAAKDVDEVGITMVKASGNKITDWSLVFILEDDEDFQMHENLPQTVTDNEVFGRVIHHHMLEPLVRLSLTSKSDRANYVMTLESQ</sequence>